<feature type="signal peptide" evidence="2">
    <location>
        <begin position="1"/>
        <end position="20"/>
    </location>
</feature>
<gene>
    <name evidence="4" type="ORF">A3B45_04390</name>
</gene>
<name>A0A1F5KMT0_9BACT</name>
<reference evidence="4 5" key="1">
    <citation type="journal article" date="2016" name="Nat. Commun.">
        <title>Thousands of microbial genomes shed light on interconnected biogeochemical processes in an aquifer system.</title>
        <authorList>
            <person name="Anantharaman K."/>
            <person name="Brown C.T."/>
            <person name="Hug L.A."/>
            <person name="Sharon I."/>
            <person name="Castelle C.J."/>
            <person name="Probst A.J."/>
            <person name="Thomas B.C."/>
            <person name="Singh A."/>
            <person name="Wilkins M.J."/>
            <person name="Karaoz U."/>
            <person name="Brodie E.L."/>
            <person name="Williams K.H."/>
            <person name="Hubbard S.S."/>
            <person name="Banfield J.F."/>
        </authorList>
    </citation>
    <scope>NUCLEOTIDE SEQUENCE [LARGE SCALE GENOMIC DNA]</scope>
</reference>
<feature type="chain" id="PRO_5009519123" description="PA14 domain-containing protein" evidence="2">
    <location>
        <begin position="21"/>
        <end position="231"/>
    </location>
</feature>
<dbReference type="InterPro" id="IPR011658">
    <property type="entry name" value="PA14_dom"/>
</dbReference>
<dbReference type="Pfam" id="PF07691">
    <property type="entry name" value="PA14"/>
    <property type="match status" value="1"/>
</dbReference>
<organism evidence="4 5">
    <name type="scientific">Candidatus Daviesbacteria bacterium RIFCSPLOWO2_01_FULL_39_12</name>
    <dbReference type="NCBI Taxonomy" id="1797785"/>
    <lineage>
        <taxon>Bacteria</taxon>
        <taxon>Candidatus Daviesiibacteriota</taxon>
    </lineage>
</organism>
<proteinExistence type="predicted"/>
<dbReference type="SMART" id="SM00758">
    <property type="entry name" value="PA14"/>
    <property type="match status" value="1"/>
</dbReference>
<accession>A0A1F5KMT0</accession>
<sequence>MKILLSLVAMVILTLATAVIQPVEAVDAGFSGEYFNNPTLSGTAALVRTDSAIDFNWRQSSPDPAISADNFSVRWTKAETFAQADKYTFTMVSDDGAKLYIDNNLVTDKWMERGTTTDKVTVELSQGDHQIKMEYYEYFGSANAKLKWELAGNVAGAATTAPTPQPSPSAQPTTTKGGVTELPKTGTPALGWMGVVLMLVGLKIINLSKIKARIEDSAKYLWNERQLKLDS</sequence>
<evidence type="ECO:0000256" key="1">
    <source>
        <dbReference type="SAM" id="MobiDB-lite"/>
    </source>
</evidence>
<dbReference type="Gene3D" id="3.90.182.10">
    <property type="entry name" value="Toxin - Anthrax Protective Antigen,domain 1"/>
    <property type="match status" value="1"/>
</dbReference>
<dbReference type="EMBL" id="MFDM01000028">
    <property type="protein sequence ID" value="OGE42238.1"/>
    <property type="molecule type" value="Genomic_DNA"/>
</dbReference>
<evidence type="ECO:0000256" key="2">
    <source>
        <dbReference type="SAM" id="SignalP"/>
    </source>
</evidence>
<dbReference type="SUPFAM" id="SSF56988">
    <property type="entry name" value="Anthrax protective antigen"/>
    <property type="match status" value="1"/>
</dbReference>
<evidence type="ECO:0000259" key="3">
    <source>
        <dbReference type="PROSITE" id="PS51820"/>
    </source>
</evidence>
<keyword evidence="2" id="KW-0732">Signal</keyword>
<dbReference type="AlphaFoldDB" id="A0A1F5KMT0"/>
<dbReference type="PROSITE" id="PS51820">
    <property type="entry name" value="PA14"/>
    <property type="match status" value="1"/>
</dbReference>
<dbReference type="Proteomes" id="UP000178565">
    <property type="component" value="Unassembled WGS sequence"/>
</dbReference>
<dbReference type="STRING" id="1797785.A3B45_04390"/>
<comment type="caution">
    <text evidence="4">The sequence shown here is derived from an EMBL/GenBank/DDBJ whole genome shotgun (WGS) entry which is preliminary data.</text>
</comment>
<dbReference type="InterPro" id="IPR037524">
    <property type="entry name" value="PA14/GLEYA"/>
</dbReference>
<protein>
    <recommendedName>
        <fullName evidence="3">PA14 domain-containing protein</fullName>
    </recommendedName>
</protein>
<evidence type="ECO:0000313" key="4">
    <source>
        <dbReference type="EMBL" id="OGE42238.1"/>
    </source>
</evidence>
<feature type="domain" description="PA14" evidence="3">
    <location>
        <begin position="25"/>
        <end position="165"/>
    </location>
</feature>
<evidence type="ECO:0000313" key="5">
    <source>
        <dbReference type="Proteomes" id="UP000178565"/>
    </source>
</evidence>
<feature type="region of interest" description="Disordered" evidence="1">
    <location>
        <begin position="158"/>
        <end position="182"/>
    </location>
</feature>